<sequence length="319" mass="34236">MTSADDSEGRLTRRSLIVGSALAGLTVLSSPAEARAATYATPSRTEHRGLPIVWGYPFATAARVGNGVDGYPGASYPGHIGRDYYTTPRVGTPVLAVADGQVTATGDDGERSRGVYVVIDHGSDVRSEYLHLDRGSTLVRIGQRVTRWTPLGRTGWTGDVSPKSATNAHLHLAILSGPHRTGTVWNPEWLVDDAPLPDGTLPPTEISHEEDSMAYPFHVDGRHLFMLAPGFVKHFSEYAPAVLTRDIVSADGKWIAIGGADFLRQLDSFGVPRSVVDLSQGRVLDVSTGQMAVGGMWSWARESQQNTKAILAALAKTQP</sequence>
<evidence type="ECO:0000313" key="3">
    <source>
        <dbReference type="Proteomes" id="UP001260188"/>
    </source>
</evidence>
<dbReference type="PANTHER" id="PTHR21666:SF270">
    <property type="entry name" value="MUREIN HYDROLASE ACTIVATOR ENVC"/>
    <property type="match status" value="1"/>
</dbReference>
<accession>A0ABU1HZS9</accession>
<dbReference type="CDD" id="cd12797">
    <property type="entry name" value="M23_peptidase"/>
    <property type="match status" value="1"/>
</dbReference>
<evidence type="ECO:0000313" key="2">
    <source>
        <dbReference type="EMBL" id="MDR6167152.1"/>
    </source>
</evidence>
<dbReference type="Gene3D" id="2.70.70.10">
    <property type="entry name" value="Glucose Permease (Domain IIA)"/>
    <property type="match status" value="1"/>
</dbReference>
<evidence type="ECO:0000259" key="1">
    <source>
        <dbReference type="Pfam" id="PF01551"/>
    </source>
</evidence>
<dbReference type="InterPro" id="IPR050570">
    <property type="entry name" value="Cell_wall_metabolism_enzyme"/>
</dbReference>
<dbReference type="InterPro" id="IPR006311">
    <property type="entry name" value="TAT_signal"/>
</dbReference>
<dbReference type="Pfam" id="PF01551">
    <property type="entry name" value="Peptidase_M23"/>
    <property type="match status" value="1"/>
</dbReference>
<dbReference type="SUPFAM" id="SSF51261">
    <property type="entry name" value="Duplicated hybrid motif"/>
    <property type="match status" value="1"/>
</dbReference>
<dbReference type="EMBL" id="JAVIZA010000001">
    <property type="protein sequence ID" value="MDR6167152.1"/>
    <property type="molecule type" value="Genomic_DNA"/>
</dbReference>
<dbReference type="RefSeq" id="WP_309665618.1">
    <property type="nucleotide sequence ID" value="NZ_JAVIZA010000001.1"/>
</dbReference>
<dbReference type="InterPro" id="IPR011055">
    <property type="entry name" value="Dup_hybrid_motif"/>
</dbReference>
<comment type="caution">
    <text evidence="2">The sequence shown here is derived from an EMBL/GenBank/DDBJ whole genome shotgun (WGS) entry which is preliminary data.</text>
</comment>
<protein>
    <recommendedName>
        <fullName evidence="1">M23ase beta-sheet core domain-containing protein</fullName>
    </recommendedName>
</protein>
<feature type="domain" description="M23ase beta-sheet core" evidence="1">
    <location>
        <begin position="89"/>
        <end position="175"/>
    </location>
</feature>
<dbReference type="PROSITE" id="PS51318">
    <property type="entry name" value="TAT"/>
    <property type="match status" value="1"/>
</dbReference>
<keyword evidence="3" id="KW-1185">Reference proteome</keyword>
<dbReference type="Proteomes" id="UP001260188">
    <property type="component" value="Unassembled WGS sequence"/>
</dbReference>
<dbReference type="InterPro" id="IPR016047">
    <property type="entry name" value="M23ase_b-sheet_dom"/>
</dbReference>
<gene>
    <name evidence="2" type="ORF">QE367_001356</name>
</gene>
<proteinExistence type="predicted"/>
<dbReference type="PANTHER" id="PTHR21666">
    <property type="entry name" value="PEPTIDASE-RELATED"/>
    <property type="match status" value="1"/>
</dbReference>
<organism evidence="2 3">
    <name type="scientific">Microbacterium paludicola</name>
    <dbReference type="NCBI Taxonomy" id="300019"/>
    <lineage>
        <taxon>Bacteria</taxon>
        <taxon>Bacillati</taxon>
        <taxon>Actinomycetota</taxon>
        <taxon>Actinomycetes</taxon>
        <taxon>Micrococcales</taxon>
        <taxon>Microbacteriaceae</taxon>
        <taxon>Microbacterium</taxon>
    </lineage>
</organism>
<reference evidence="2 3" key="1">
    <citation type="submission" date="2023-08" db="EMBL/GenBank/DDBJ databases">
        <title>Functional and genomic diversity of the sorghum phyllosphere microbiome.</title>
        <authorList>
            <person name="Shade A."/>
        </authorList>
    </citation>
    <scope>NUCLEOTIDE SEQUENCE [LARGE SCALE GENOMIC DNA]</scope>
    <source>
        <strain evidence="2 3">SORGH_AS_0919</strain>
    </source>
</reference>
<name>A0ABU1HZS9_9MICO</name>